<proteinExistence type="predicted"/>
<evidence type="ECO:0000313" key="2">
    <source>
        <dbReference type="EMBL" id="NDW05589.1"/>
    </source>
</evidence>
<gene>
    <name evidence="2" type="ORF">GTK09_14275</name>
</gene>
<comment type="caution">
    <text evidence="2">The sequence shown here is derived from an EMBL/GenBank/DDBJ whole genome shotgun (WGS) entry which is preliminary data.</text>
</comment>
<reference evidence="2 3" key="1">
    <citation type="submission" date="2020-01" db="EMBL/GenBank/DDBJ databases">
        <title>Jiella pacifica sp. nov.</title>
        <authorList>
            <person name="Xue Z."/>
            <person name="Zhu S."/>
            <person name="Chen J."/>
            <person name="Yang J."/>
        </authorList>
    </citation>
    <scope>NUCLEOTIDE SEQUENCE [LARGE SCALE GENOMIC DNA]</scope>
    <source>
        <strain evidence="2 3">40Bstr34</strain>
    </source>
</reference>
<evidence type="ECO:0000313" key="3">
    <source>
        <dbReference type="Proteomes" id="UP000469011"/>
    </source>
</evidence>
<feature type="domain" description="HepT-like" evidence="1">
    <location>
        <begin position="45"/>
        <end position="152"/>
    </location>
</feature>
<dbReference type="Proteomes" id="UP000469011">
    <property type="component" value="Unassembled WGS sequence"/>
</dbReference>
<dbReference type="AlphaFoldDB" id="A0A6N9T755"/>
<dbReference type="RefSeq" id="WP_163463844.1">
    <property type="nucleotide sequence ID" value="NZ_JAAAMG010000011.1"/>
</dbReference>
<evidence type="ECO:0000259" key="1">
    <source>
        <dbReference type="Pfam" id="PF20797"/>
    </source>
</evidence>
<dbReference type="EMBL" id="JAAAMG010000011">
    <property type="protein sequence ID" value="NDW05589.1"/>
    <property type="molecule type" value="Genomic_DNA"/>
</dbReference>
<keyword evidence="3" id="KW-1185">Reference proteome</keyword>
<protein>
    <recommendedName>
        <fullName evidence="1">HepT-like domain-containing protein</fullName>
    </recommendedName>
</protein>
<sequence>MRDARWLDVSDDIRSAAHHFNMACRLYEAGNLEGNGFDPYRNRMAFLQAMQSGHTSLEGALERILDILSEEKPSGPSYHADLIRRVAREFPGRRPAIITADLAEAIDETRRFRHVARKNYNNFRVSDAGNAVAAGRRLADRLESEIETFRDTIDPA</sequence>
<name>A0A6N9T755_9HYPH</name>
<dbReference type="Pfam" id="PF20797">
    <property type="entry name" value="HepT-like_2"/>
    <property type="match status" value="1"/>
</dbReference>
<dbReference type="InterPro" id="IPR048769">
    <property type="entry name" value="HepT-like_dom"/>
</dbReference>
<accession>A0A6N9T755</accession>
<organism evidence="2 3">
    <name type="scientific">Jiella pacifica</name>
    <dbReference type="NCBI Taxonomy" id="2696469"/>
    <lineage>
        <taxon>Bacteria</taxon>
        <taxon>Pseudomonadati</taxon>
        <taxon>Pseudomonadota</taxon>
        <taxon>Alphaproteobacteria</taxon>
        <taxon>Hyphomicrobiales</taxon>
        <taxon>Aurantimonadaceae</taxon>
        <taxon>Jiella</taxon>
    </lineage>
</organism>